<dbReference type="EMBL" id="JACCFO010000001">
    <property type="protein sequence ID" value="NYI94873.1"/>
    <property type="molecule type" value="Genomic_DNA"/>
</dbReference>
<gene>
    <name evidence="2" type="ORF">HNR12_001150</name>
</gene>
<comment type="caution">
    <text evidence="2">The sequence shown here is derived from an EMBL/GenBank/DDBJ whole genome shotgun (WGS) entry which is preliminary data.</text>
</comment>
<accession>A0A853BHV6</accession>
<evidence type="ECO:0000313" key="3">
    <source>
        <dbReference type="Proteomes" id="UP000575985"/>
    </source>
</evidence>
<evidence type="ECO:0000256" key="1">
    <source>
        <dbReference type="SAM" id="MobiDB-lite"/>
    </source>
</evidence>
<dbReference type="Proteomes" id="UP000575985">
    <property type="component" value="Unassembled WGS sequence"/>
</dbReference>
<reference evidence="2 3" key="1">
    <citation type="submission" date="2020-07" db="EMBL/GenBank/DDBJ databases">
        <title>Sequencing the genomes of 1000 actinobacteria strains.</title>
        <authorList>
            <person name="Klenk H.-P."/>
        </authorList>
    </citation>
    <scope>NUCLEOTIDE SEQUENCE [LARGE SCALE GENOMIC DNA]</scope>
    <source>
        <strain evidence="2 3">DSM 45927</strain>
    </source>
</reference>
<dbReference type="AlphaFoldDB" id="A0A853BHV6"/>
<feature type="compositionally biased region" description="Low complexity" evidence="1">
    <location>
        <begin position="1"/>
        <end position="21"/>
    </location>
</feature>
<name>A0A853BHV6_9ACTN</name>
<keyword evidence="3" id="KW-1185">Reference proteome</keyword>
<protein>
    <submittedName>
        <fullName evidence="2">Uncharacterized protein</fullName>
    </submittedName>
</protein>
<proteinExistence type="predicted"/>
<feature type="compositionally biased region" description="Basic residues" evidence="1">
    <location>
        <begin position="40"/>
        <end position="49"/>
    </location>
</feature>
<feature type="region of interest" description="Disordered" evidence="1">
    <location>
        <begin position="1"/>
        <end position="81"/>
    </location>
</feature>
<feature type="compositionally biased region" description="Basic and acidic residues" evidence="1">
    <location>
        <begin position="27"/>
        <end position="39"/>
    </location>
</feature>
<evidence type="ECO:0000313" key="2">
    <source>
        <dbReference type="EMBL" id="NYI94873.1"/>
    </source>
</evidence>
<sequence length="81" mass="8367">MARTIAAGGAAHAAAADRPAAPLRPVQRREGAEPAPAHRERPRRPRPRAAHGFVSGPVPETPEPPATAASGGRVLERSARA</sequence>
<organism evidence="2 3">
    <name type="scientific">Streptomonospora nanhaiensis</name>
    <dbReference type="NCBI Taxonomy" id="1323731"/>
    <lineage>
        <taxon>Bacteria</taxon>
        <taxon>Bacillati</taxon>
        <taxon>Actinomycetota</taxon>
        <taxon>Actinomycetes</taxon>
        <taxon>Streptosporangiales</taxon>
        <taxon>Nocardiopsidaceae</taxon>
        <taxon>Streptomonospora</taxon>
    </lineage>
</organism>